<name>A0A8H4SNI4_9HYPO</name>
<evidence type="ECO:0000313" key="2">
    <source>
        <dbReference type="Proteomes" id="UP000622797"/>
    </source>
</evidence>
<comment type="caution">
    <text evidence="1">The sequence shown here is derived from an EMBL/GenBank/DDBJ whole genome shotgun (WGS) entry which is preliminary data.</text>
</comment>
<proteinExistence type="predicted"/>
<dbReference type="AlphaFoldDB" id="A0A8H4SNI4"/>
<reference evidence="1" key="2">
    <citation type="submission" date="2020-05" db="EMBL/GenBank/DDBJ databases">
        <authorList>
            <person name="Kim H.-S."/>
            <person name="Proctor R.H."/>
            <person name="Brown D.W."/>
        </authorList>
    </citation>
    <scope>NUCLEOTIDE SEQUENCE</scope>
    <source>
        <strain evidence="1">NRRL 20472</strain>
    </source>
</reference>
<reference evidence="1" key="1">
    <citation type="journal article" date="2020" name="BMC Genomics">
        <title>Correction to: Identification and distribution of gene clusters required for synthesis of sphingolipid metabolism inhibitors in diverse species of the filamentous fungus Fusarium.</title>
        <authorList>
            <person name="Kim H.S."/>
            <person name="Lohmar J.M."/>
            <person name="Busman M."/>
            <person name="Brown D.W."/>
            <person name="Naumann T.A."/>
            <person name="Divon H.H."/>
            <person name="Lysoe E."/>
            <person name="Uhlig S."/>
            <person name="Proctor R.H."/>
        </authorList>
    </citation>
    <scope>NUCLEOTIDE SEQUENCE</scope>
    <source>
        <strain evidence="1">NRRL 20472</strain>
    </source>
</reference>
<feature type="non-terminal residue" evidence="1">
    <location>
        <position position="1"/>
    </location>
</feature>
<accession>A0A8H4SNI4</accession>
<gene>
    <name evidence="1" type="ORF">FSARC_15055</name>
</gene>
<protein>
    <submittedName>
        <fullName evidence="1">Uncharacterized protein</fullName>
    </submittedName>
</protein>
<evidence type="ECO:0000313" key="1">
    <source>
        <dbReference type="EMBL" id="KAF4943089.1"/>
    </source>
</evidence>
<organism evidence="1 2">
    <name type="scientific">Fusarium sarcochroum</name>
    <dbReference type="NCBI Taxonomy" id="1208366"/>
    <lineage>
        <taxon>Eukaryota</taxon>
        <taxon>Fungi</taxon>
        <taxon>Dikarya</taxon>
        <taxon>Ascomycota</taxon>
        <taxon>Pezizomycotina</taxon>
        <taxon>Sordariomycetes</taxon>
        <taxon>Hypocreomycetidae</taxon>
        <taxon>Hypocreales</taxon>
        <taxon>Nectriaceae</taxon>
        <taxon>Fusarium</taxon>
        <taxon>Fusarium lateritium species complex</taxon>
    </lineage>
</organism>
<dbReference type="Proteomes" id="UP000622797">
    <property type="component" value="Unassembled WGS sequence"/>
</dbReference>
<dbReference type="EMBL" id="JABEXW010001780">
    <property type="protein sequence ID" value="KAF4943089.1"/>
    <property type="molecule type" value="Genomic_DNA"/>
</dbReference>
<keyword evidence="2" id="KW-1185">Reference proteome</keyword>
<dbReference type="OrthoDB" id="5105625at2759"/>
<sequence length="149" mass="16595">VILQFRWMPQTKKRFGQKMDIRSTGPGNDWEELIAEINTFQESGNMPPVGDGIIHAKAMLGTLPSSGQIFHVQMEEEDAFKFKDMVDVQWACILVAALCGAAGSPELLSNNDPDDSVMQWLQGQARCTGKEGVELTESLEARHCKKQTR</sequence>